<feature type="transmembrane region" description="Helical" evidence="8">
    <location>
        <begin position="359"/>
        <end position="377"/>
    </location>
</feature>
<keyword evidence="5 8" id="KW-0472">Membrane</keyword>
<accession>A0ABT9D5C3</accession>
<evidence type="ECO:0000256" key="7">
    <source>
        <dbReference type="SAM" id="MobiDB-lite"/>
    </source>
</evidence>
<dbReference type="Pfam" id="PF12821">
    <property type="entry name" value="ThrE_2"/>
    <property type="match status" value="1"/>
</dbReference>
<feature type="transmembrane region" description="Helical" evidence="8">
    <location>
        <begin position="176"/>
        <end position="192"/>
    </location>
</feature>
<evidence type="ECO:0000259" key="9">
    <source>
        <dbReference type="Pfam" id="PF06738"/>
    </source>
</evidence>
<evidence type="ECO:0000313" key="11">
    <source>
        <dbReference type="EMBL" id="MDO8105961.1"/>
    </source>
</evidence>
<dbReference type="InterPro" id="IPR024528">
    <property type="entry name" value="ThrE_2"/>
</dbReference>
<feature type="transmembrane region" description="Helical" evidence="8">
    <location>
        <begin position="419"/>
        <end position="442"/>
    </location>
</feature>
<evidence type="ECO:0000256" key="1">
    <source>
        <dbReference type="ARBA" id="ARBA00004651"/>
    </source>
</evidence>
<feature type="domain" description="Threonine/serine exporter-like N-terminal" evidence="9">
    <location>
        <begin position="50"/>
        <end position="290"/>
    </location>
</feature>
<dbReference type="InterPro" id="IPR010619">
    <property type="entry name" value="ThrE-like_N"/>
</dbReference>
<keyword evidence="2" id="KW-1003">Cell membrane</keyword>
<organism evidence="11 12">
    <name type="scientific">Actinotalea lenta</name>
    <dbReference type="NCBI Taxonomy" id="3064654"/>
    <lineage>
        <taxon>Bacteria</taxon>
        <taxon>Bacillati</taxon>
        <taxon>Actinomycetota</taxon>
        <taxon>Actinomycetes</taxon>
        <taxon>Micrococcales</taxon>
        <taxon>Cellulomonadaceae</taxon>
        <taxon>Actinotalea</taxon>
    </lineage>
</organism>
<keyword evidence="3 8" id="KW-0812">Transmembrane</keyword>
<reference evidence="11 12" key="1">
    <citation type="submission" date="2023-07" db="EMBL/GenBank/DDBJ databases">
        <title>Description of novel actinomycetes strains, isolated from tidal flat sediment.</title>
        <authorList>
            <person name="Lu C."/>
        </authorList>
    </citation>
    <scope>NUCLEOTIDE SEQUENCE [LARGE SCALE GENOMIC DNA]</scope>
    <source>
        <strain evidence="11 12">SYSU T00b441</strain>
    </source>
</reference>
<evidence type="ECO:0000256" key="3">
    <source>
        <dbReference type="ARBA" id="ARBA00022692"/>
    </source>
</evidence>
<comment type="similarity">
    <text evidence="6">Belongs to the ThrE exporter (TC 2.A.79) family.</text>
</comment>
<feature type="transmembrane region" description="Helical" evidence="8">
    <location>
        <begin position="272"/>
        <end position="295"/>
    </location>
</feature>
<dbReference type="RefSeq" id="WP_304599654.1">
    <property type="nucleotide sequence ID" value="NZ_JAUQYP010000001.1"/>
</dbReference>
<dbReference type="Pfam" id="PF06738">
    <property type="entry name" value="ThrE"/>
    <property type="match status" value="1"/>
</dbReference>
<evidence type="ECO:0000256" key="4">
    <source>
        <dbReference type="ARBA" id="ARBA00022989"/>
    </source>
</evidence>
<feature type="transmembrane region" description="Helical" evidence="8">
    <location>
        <begin position="204"/>
        <end position="233"/>
    </location>
</feature>
<feature type="transmembrane region" description="Helical" evidence="8">
    <location>
        <begin position="389"/>
        <end position="407"/>
    </location>
</feature>
<evidence type="ECO:0000256" key="6">
    <source>
        <dbReference type="ARBA" id="ARBA00034125"/>
    </source>
</evidence>
<evidence type="ECO:0000256" key="2">
    <source>
        <dbReference type="ARBA" id="ARBA00022475"/>
    </source>
</evidence>
<comment type="subcellular location">
    <subcellularLocation>
        <location evidence="1">Cell membrane</location>
        <topology evidence="1">Multi-pass membrane protein</topology>
    </subcellularLocation>
</comment>
<feature type="transmembrane region" description="Helical" evidence="8">
    <location>
        <begin position="149"/>
        <end position="170"/>
    </location>
</feature>
<dbReference type="Proteomes" id="UP001232536">
    <property type="component" value="Unassembled WGS sequence"/>
</dbReference>
<feature type="transmembrane region" description="Helical" evidence="8">
    <location>
        <begin position="307"/>
        <end position="329"/>
    </location>
</feature>
<protein>
    <submittedName>
        <fullName evidence="11">Threonine/serine exporter family protein</fullName>
    </submittedName>
</protein>
<evidence type="ECO:0000256" key="5">
    <source>
        <dbReference type="ARBA" id="ARBA00023136"/>
    </source>
</evidence>
<sequence length="451" mass="47159">MSDLPSEPVDGAPAADRARRPDLDDERARAVLRSENDLEPVELIRMSGTVLRMGKAMLSTGHGSYRVKAAMAQVARSLGIDRHEAHVTLTEITATSHRGPIFRTEVAEVRTIGVNADRLQALSDLANGMHAGVTVDEVNRDLDRIESKAPLYVPVINAASAGVACGAFAFLNNGGWVEIVGATLGAGLGQYSRRWLLHRKVNQFGATVVAAAVACLAYLAFVLALDAVVVGVASRHEAGFISSVLFLVPGFPLVTGALDLAKADFSAGVARVTYGMTILTSAALSVWAVTLATGLEADPIPRPDLSWWLMTVLRLVASFLGVLGFALMFNSPVRMAMWAASIGMVANVLRLALADGGLAIQAATMVATLVVAVLAAVVGPRTGIPRTALSVPAVVIMVPGVAAYRAVASFNNGQVEAALAAGSQAAFVVICIAMGLAAGRILTDRSWGFER</sequence>
<feature type="transmembrane region" description="Helical" evidence="8">
    <location>
        <begin position="336"/>
        <end position="353"/>
    </location>
</feature>
<feature type="domain" description="Threonine/Serine exporter ThrE" evidence="10">
    <location>
        <begin position="315"/>
        <end position="438"/>
    </location>
</feature>
<feature type="region of interest" description="Disordered" evidence="7">
    <location>
        <begin position="1"/>
        <end position="24"/>
    </location>
</feature>
<name>A0ABT9D5C3_9CELL</name>
<evidence type="ECO:0000256" key="8">
    <source>
        <dbReference type="SAM" id="Phobius"/>
    </source>
</evidence>
<evidence type="ECO:0000313" key="12">
    <source>
        <dbReference type="Proteomes" id="UP001232536"/>
    </source>
</evidence>
<keyword evidence="12" id="KW-1185">Reference proteome</keyword>
<comment type="caution">
    <text evidence="11">The sequence shown here is derived from an EMBL/GenBank/DDBJ whole genome shotgun (WGS) entry which is preliminary data.</text>
</comment>
<dbReference type="InterPro" id="IPR050539">
    <property type="entry name" value="ThrE_Dicarb/AminoAcid_Exp"/>
</dbReference>
<evidence type="ECO:0000259" key="10">
    <source>
        <dbReference type="Pfam" id="PF12821"/>
    </source>
</evidence>
<dbReference type="EMBL" id="JAUQYP010000001">
    <property type="protein sequence ID" value="MDO8105961.1"/>
    <property type="molecule type" value="Genomic_DNA"/>
</dbReference>
<feature type="transmembrane region" description="Helical" evidence="8">
    <location>
        <begin position="239"/>
        <end position="260"/>
    </location>
</feature>
<keyword evidence="4 8" id="KW-1133">Transmembrane helix</keyword>
<dbReference type="PANTHER" id="PTHR34390">
    <property type="entry name" value="UPF0442 PROTEIN YJJB-RELATED"/>
    <property type="match status" value="1"/>
</dbReference>
<proteinExistence type="inferred from homology"/>
<dbReference type="PANTHER" id="PTHR34390:SF2">
    <property type="entry name" value="SUCCINATE TRANSPORTER SUBUNIT YJJP-RELATED"/>
    <property type="match status" value="1"/>
</dbReference>
<gene>
    <name evidence="11" type="ORF">Q6348_01985</name>
</gene>